<reference evidence="1" key="1">
    <citation type="submission" date="2022-07" db="EMBL/GenBank/DDBJ databases">
        <title>Genome Sequence of Leucocoprinus birnbaumii.</title>
        <authorList>
            <person name="Buettner E."/>
        </authorList>
    </citation>
    <scope>NUCLEOTIDE SEQUENCE</scope>
    <source>
        <strain evidence="1">VT141</strain>
    </source>
</reference>
<evidence type="ECO:0000313" key="2">
    <source>
        <dbReference type="Proteomes" id="UP001213000"/>
    </source>
</evidence>
<keyword evidence="2" id="KW-1185">Reference proteome</keyword>
<sequence>MTGLPQPSNHGWDNLPVEVIRLILGQLEGPSLLAVLQVNHLLHDLALEHFLGIRALQQLATNSQLILNDGHFSHRPRAICSALSLPTQLSLIAYSQTYHDLKDLLDDLHALYLLLKRVDNNGFKTLRLHLSIDCSCHFRGRYQSLQQRFTRLVDLALEKGCETMVIEKDILIPSASSHKRPLLSRIMKPLVGTSLVLASMLRIPMAMKKSVSTRLQSLTIADVDLFAHPLLEYSRDMAKTLTNLSSLEIRGKAPSIIGWQGEWVPFLASTLHLPSLTTFVLTGEDLILRPNILEGFLSRNSSIRELKLDVSFKYMSAADQIPRFIGSAILPHMELLSARPQLIAWLVQPHHRSPHNRKLYPSLRSVRILDPPRDRYPLVNNALIVDRAILSLNNLQYQPSRTNAGHNSPVSAKGTSLTLCIDLGADFWIDWLHRQVDVAFGNETSGGSRPENAGITQLVVKATGRLDLNPAPGDMMSILGKWLRTLPSLREIEVVGEFFLHRYPVRQRLCQEIFGYCPKLERLKYLDNLYFSRELR</sequence>
<dbReference type="Proteomes" id="UP001213000">
    <property type="component" value="Unassembled WGS sequence"/>
</dbReference>
<dbReference type="AlphaFoldDB" id="A0AAD5VYP6"/>
<evidence type="ECO:0000313" key="1">
    <source>
        <dbReference type="EMBL" id="KAJ3571521.1"/>
    </source>
</evidence>
<dbReference type="InterPro" id="IPR036047">
    <property type="entry name" value="F-box-like_dom_sf"/>
</dbReference>
<evidence type="ECO:0008006" key="3">
    <source>
        <dbReference type="Google" id="ProtNLM"/>
    </source>
</evidence>
<comment type="caution">
    <text evidence="1">The sequence shown here is derived from an EMBL/GenBank/DDBJ whole genome shotgun (WGS) entry which is preliminary data.</text>
</comment>
<protein>
    <recommendedName>
        <fullName evidence="3">F-box domain-containing protein</fullName>
    </recommendedName>
</protein>
<organism evidence="1 2">
    <name type="scientific">Leucocoprinus birnbaumii</name>
    <dbReference type="NCBI Taxonomy" id="56174"/>
    <lineage>
        <taxon>Eukaryota</taxon>
        <taxon>Fungi</taxon>
        <taxon>Dikarya</taxon>
        <taxon>Basidiomycota</taxon>
        <taxon>Agaricomycotina</taxon>
        <taxon>Agaricomycetes</taxon>
        <taxon>Agaricomycetidae</taxon>
        <taxon>Agaricales</taxon>
        <taxon>Agaricineae</taxon>
        <taxon>Agaricaceae</taxon>
        <taxon>Leucocoprinus</taxon>
    </lineage>
</organism>
<dbReference type="SUPFAM" id="SSF81383">
    <property type="entry name" value="F-box domain"/>
    <property type="match status" value="1"/>
</dbReference>
<gene>
    <name evidence="1" type="ORF">NP233_g3701</name>
</gene>
<name>A0AAD5VYP6_9AGAR</name>
<accession>A0AAD5VYP6</accession>
<dbReference type="EMBL" id="JANIEX010000181">
    <property type="protein sequence ID" value="KAJ3571521.1"/>
    <property type="molecule type" value="Genomic_DNA"/>
</dbReference>
<proteinExistence type="predicted"/>